<gene>
    <name evidence="4" type="ORF">B4U80_04813</name>
</gene>
<feature type="non-terminal residue" evidence="4">
    <location>
        <position position="482"/>
    </location>
</feature>
<keyword evidence="2" id="KW-0511">Multifunctional enzyme</keyword>
<dbReference type="STRING" id="299467.A0A443S054"/>
<dbReference type="InterPro" id="IPR012337">
    <property type="entry name" value="RNaseH-like_sf"/>
</dbReference>
<dbReference type="EC" id="2.7.7.49" evidence="1"/>
<dbReference type="InterPro" id="IPR001584">
    <property type="entry name" value="Integrase_cat-core"/>
</dbReference>
<evidence type="ECO:0000313" key="4">
    <source>
        <dbReference type="EMBL" id="RWS20915.1"/>
    </source>
</evidence>
<comment type="caution">
    <text evidence="4">The sequence shown here is derived from an EMBL/GenBank/DDBJ whole genome shotgun (WGS) entry which is preliminary data.</text>
</comment>
<feature type="domain" description="Integrase catalytic" evidence="3">
    <location>
        <begin position="290"/>
        <end position="468"/>
    </location>
</feature>
<keyword evidence="5" id="KW-1185">Reference proteome</keyword>
<dbReference type="InterPro" id="IPR041588">
    <property type="entry name" value="Integrase_H2C2"/>
</dbReference>
<dbReference type="Pfam" id="PF17921">
    <property type="entry name" value="Integrase_H2C2"/>
    <property type="match status" value="1"/>
</dbReference>
<dbReference type="InterPro" id="IPR050951">
    <property type="entry name" value="Retrovirus_Pol_polyprotein"/>
</dbReference>
<dbReference type="GO" id="GO:0015074">
    <property type="term" value="P:DNA integration"/>
    <property type="evidence" value="ECO:0007669"/>
    <property type="project" value="InterPro"/>
</dbReference>
<dbReference type="InterPro" id="IPR041577">
    <property type="entry name" value="RT_RNaseH_2"/>
</dbReference>
<feature type="non-terminal residue" evidence="4">
    <location>
        <position position="1"/>
    </location>
</feature>
<dbReference type="GO" id="GO:0042575">
    <property type="term" value="C:DNA polymerase complex"/>
    <property type="evidence" value="ECO:0007669"/>
    <property type="project" value="UniProtKB-ARBA"/>
</dbReference>
<dbReference type="GO" id="GO:0003964">
    <property type="term" value="F:RNA-directed DNA polymerase activity"/>
    <property type="evidence" value="ECO:0007669"/>
    <property type="project" value="UniProtKB-EC"/>
</dbReference>
<dbReference type="FunFam" id="3.30.70.270:FF:000045">
    <property type="entry name" value="Transposon Tf2-7 polyprotein"/>
    <property type="match status" value="1"/>
</dbReference>
<dbReference type="InterPro" id="IPR036397">
    <property type="entry name" value="RNaseH_sf"/>
</dbReference>
<dbReference type="OrthoDB" id="6368830at2759"/>
<dbReference type="SUPFAM" id="SSF53098">
    <property type="entry name" value="Ribonuclease H-like"/>
    <property type="match status" value="1"/>
</dbReference>
<reference evidence="4 5" key="1">
    <citation type="journal article" date="2018" name="Gigascience">
        <title>Genomes of trombidid mites reveal novel predicted allergens and laterally-transferred genes associated with secondary metabolism.</title>
        <authorList>
            <person name="Dong X."/>
            <person name="Chaisiri K."/>
            <person name="Xia D."/>
            <person name="Armstrong S.D."/>
            <person name="Fang Y."/>
            <person name="Donnelly M.J."/>
            <person name="Kadowaki T."/>
            <person name="McGarry J.W."/>
            <person name="Darby A.C."/>
            <person name="Makepeace B.L."/>
        </authorList>
    </citation>
    <scope>NUCLEOTIDE SEQUENCE [LARGE SCALE GENOMIC DNA]</scope>
    <source>
        <strain evidence="4">UoL-UT</strain>
    </source>
</reference>
<evidence type="ECO:0000313" key="5">
    <source>
        <dbReference type="Proteomes" id="UP000288716"/>
    </source>
</evidence>
<organism evidence="4 5">
    <name type="scientific">Leptotrombidium deliense</name>
    <dbReference type="NCBI Taxonomy" id="299467"/>
    <lineage>
        <taxon>Eukaryota</taxon>
        <taxon>Metazoa</taxon>
        <taxon>Ecdysozoa</taxon>
        <taxon>Arthropoda</taxon>
        <taxon>Chelicerata</taxon>
        <taxon>Arachnida</taxon>
        <taxon>Acari</taxon>
        <taxon>Acariformes</taxon>
        <taxon>Trombidiformes</taxon>
        <taxon>Prostigmata</taxon>
        <taxon>Anystina</taxon>
        <taxon>Parasitengona</taxon>
        <taxon>Trombiculoidea</taxon>
        <taxon>Trombiculidae</taxon>
        <taxon>Leptotrombidium</taxon>
    </lineage>
</organism>
<dbReference type="VEuPathDB" id="VectorBase:LDEU011125"/>
<dbReference type="GO" id="GO:0003676">
    <property type="term" value="F:nucleic acid binding"/>
    <property type="evidence" value="ECO:0007669"/>
    <property type="project" value="InterPro"/>
</dbReference>
<dbReference type="EMBL" id="NCKV01014748">
    <property type="protein sequence ID" value="RWS20915.1"/>
    <property type="molecule type" value="Genomic_DNA"/>
</dbReference>
<sequence>FSPSQEKIEAVQNFRRPRNPTEVKQFLGLTGFHRRFIKNYSIITADLRELLKKNVVWHWTEKHEHAFNNLRNRLCEPPILTMYNPEYEFTLMQAMKVSALFYYKGNRQEILHLNMEHWTITEKELYAVVWAIKRFRPYLYGRKFTVVTDHHALCTIRSNYSDGNRGPYLEAKKGEELPLPVFSTTVEALFNNQQTDDFCNQLRIDLQKHIEYTDVNGVLYRRHGDSLRLVVPQNAVNVVLKEAHDDSHAGHLGFHASLSKLRRNFYWPHMRKTTSEYINSCDKCQKSKDPTHKPYGLFQYIDVNHRFERFAVDIAGSFHRTANGFKYIVVETEYNTKWVEIAPLRNIEAKSVAKFLYEKVFRFCAPKYLLSDQGSQFASSVVKNLCDEFGSKPSKWDIYLPSLQLAYNTKVHDVTRYTPYFLMFGAEYKSPLVNDVIPEESHWTSTLTSNTVDKSKYTSPSKYEKLKNLHILCAYRRTCVFT</sequence>
<evidence type="ECO:0000256" key="1">
    <source>
        <dbReference type="ARBA" id="ARBA00012493"/>
    </source>
</evidence>
<dbReference type="InterPro" id="IPR043128">
    <property type="entry name" value="Rev_trsase/Diguanyl_cyclase"/>
</dbReference>
<dbReference type="PROSITE" id="PS50994">
    <property type="entry name" value="INTEGRASE"/>
    <property type="match status" value="1"/>
</dbReference>
<dbReference type="FunFam" id="1.10.340.70:FF:000001">
    <property type="entry name" value="Retrovirus-related Pol polyprotein from transposon gypsy-like Protein"/>
    <property type="match status" value="1"/>
</dbReference>
<evidence type="ECO:0000256" key="2">
    <source>
        <dbReference type="ARBA" id="ARBA00023268"/>
    </source>
</evidence>
<dbReference type="Gene3D" id="3.30.420.10">
    <property type="entry name" value="Ribonuclease H-like superfamily/Ribonuclease H"/>
    <property type="match status" value="2"/>
</dbReference>
<protein>
    <recommendedName>
        <fullName evidence="1">RNA-directed DNA polymerase</fullName>
        <ecNumber evidence="1">2.7.7.49</ecNumber>
    </recommendedName>
</protein>
<dbReference type="PANTHER" id="PTHR37984">
    <property type="entry name" value="PROTEIN CBG26694"/>
    <property type="match status" value="1"/>
</dbReference>
<dbReference type="Proteomes" id="UP000288716">
    <property type="component" value="Unassembled WGS sequence"/>
</dbReference>
<accession>A0A443S054</accession>
<dbReference type="PANTHER" id="PTHR37984:SF5">
    <property type="entry name" value="PROTEIN NYNRIN-LIKE"/>
    <property type="match status" value="1"/>
</dbReference>
<proteinExistence type="predicted"/>
<dbReference type="AlphaFoldDB" id="A0A443S054"/>
<dbReference type="Gene3D" id="1.10.340.70">
    <property type="match status" value="1"/>
</dbReference>
<dbReference type="Pfam" id="PF17919">
    <property type="entry name" value="RT_RNaseH_2"/>
    <property type="match status" value="1"/>
</dbReference>
<dbReference type="Gene3D" id="3.30.70.270">
    <property type="match status" value="1"/>
</dbReference>
<evidence type="ECO:0000259" key="3">
    <source>
        <dbReference type="PROSITE" id="PS50994"/>
    </source>
</evidence>
<dbReference type="InterPro" id="IPR043502">
    <property type="entry name" value="DNA/RNA_pol_sf"/>
</dbReference>
<dbReference type="SUPFAM" id="SSF56672">
    <property type="entry name" value="DNA/RNA polymerases"/>
    <property type="match status" value="1"/>
</dbReference>
<name>A0A443S054_9ACAR</name>